<dbReference type="RefSeq" id="YP_008241394.1">
    <property type="nucleotide sequence ID" value="NC_021796.1"/>
</dbReference>
<name>S0A1H8_9CAUD</name>
<protein>
    <submittedName>
        <fullName evidence="1">Uncharacterized protein</fullName>
    </submittedName>
</protein>
<dbReference type="KEGG" id="vg:16796829"/>
<dbReference type="Proteomes" id="UP000014715">
    <property type="component" value="Segment"/>
</dbReference>
<organism evidence="1 2">
    <name type="scientific">Cellulophaga phage phi38:1</name>
    <dbReference type="NCBI Taxonomy" id="1327977"/>
    <lineage>
        <taxon>Viruses</taxon>
        <taxon>Duplodnaviria</taxon>
        <taxon>Heunggongvirae</taxon>
        <taxon>Uroviricota</taxon>
        <taxon>Caudoviricetes</taxon>
        <taxon>Pervagoviridae</taxon>
        <taxon>Callevirus</taxon>
        <taxon>Callevirus phi38una</taxon>
    </lineage>
</organism>
<gene>
    <name evidence="1" type="ORF">Phi38:1_gp013</name>
</gene>
<reference evidence="2" key="2">
    <citation type="submission" date="2013-03" db="EMBL/GenBank/DDBJ databases">
        <title>The Cellulophaga phages: a novel, diverse, and globally ubiquitous model system.</title>
        <authorList>
            <person name="Holmfeldt K."/>
            <person name="Solonenko N."/>
            <person name="Shah M."/>
            <person name="Corrier K."/>
            <person name="Riemann L."/>
            <person name="VerBerkmoes N.C."/>
            <person name="Sullivan M.B."/>
        </authorList>
    </citation>
    <scope>NUCLEOTIDE SEQUENCE [LARGE SCALE GENOMIC DNA]</scope>
</reference>
<keyword evidence="2" id="KW-1185">Reference proteome</keyword>
<dbReference type="EMBL" id="KC821614">
    <property type="protein sequence ID" value="AGO48043.1"/>
    <property type="molecule type" value="Genomic_DNA"/>
</dbReference>
<evidence type="ECO:0000313" key="1">
    <source>
        <dbReference type="EMBL" id="AGO48043.1"/>
    </source>
</evidence>
<accession>S0A1H8</accession>
<sequence>MHRVKILYLDDWYTVYLDGVSIDSGHVLEAEDFLLLSEEHGFKHKDIKAICVSNERDIDYSMRHGGLPINLNSLKGEY</sequence>
<dbReference type="GeneID" id="16796829"/>
<proteinExistence type="predicted"/>
<evidence type="ECO:0000313" key="2">
    <source>
        <dbReference type="Proteomes" id="UP000014715"/>
    </source>
</evidence>
<reference evidence="1 2" key="1">
    <citation type="journal article" date="2013" name="Proc. Natl. Acad. Sci. U.S.A.">
        <title>Twelve previously unknown phage genera are ubiquitous in global oceans.</title>
        <authorList>
            <person name="Holmfeldt K."/>
            <person name="Solonenko N."/>
            <person name="Shah M."/>
            <person name="Corrier K."/>
            <person name="Riemann L."/>
            <person name="Verberkmoes N.C."/>
            <person name="Sullivan M.B."/>
        </authorList>
    </citation>
    <scope>NUCLEOTIDE SEQUENCE [LARGE SCALE GENOMIC DNA]</scope>
    <source>
        <strain evidence="1">Phi38:1</strain>
    </source>
</reference>